<comment type="subcellular location">
    <subcellularLocation>
        <location evidence="1">Membrane</location>
        <topology evidence="1">Single-pass type I membrane protein</topology>
    </subcellularLocation>
</comment>
<protein>
    <submittedName>
        <fullName evidence="15">Receptor kinase ORK45</fullName>
    </submittedName>
</protein>
<dbReference type="FunFam" id="3.30.200.20:FF:000178">
    <property type="entry name" value="serine/threonine-protein kinase PBS1-like"/>
    <property type="match status" value="1"/>
</dbReference>
<dbReference type="InterPro" id="IPR017441">
    <property type="entry name" value="Protein_kinase_ATP_BS"/>
</dbReference>
<dbReference type="PANTHER" id="PTHR27009">
    <property type="entry name" value="RUST RESISTANCE KINASE LR10-RELATED"/>
    <property type="match status" value="1"/>
</dbReference>
<dbReference type="InterPro" id="IPR025287">
    <property type="entry name" value="WAK_GUB"/>
</dbReference>
<dbReference type="FunFam" id="1.10.510.10:FF:000590">
    <property type="entry name" value="PR5-like receptor kinase"/>
    <property type="match status" value="1"/>
</dbReference>
<dbReference type="SUPFAM" id="SSF56112">
    <property type="entry name" value="Protein kinase-like (PK-like)"/>
    <property type="match status" value="1"/>
</dbReference>
<evidence type="ECO:0000256" key="4">
    <source>
        <dbReference type="ARBA" id="ARBA00022692"/>
    </source>
</evidence>
<keyword evidence="11" id="KW-0325">Glycoprotein</keyword>
<evidence type="ECO:0000256" key="2">
    <source>
        <dbReference type="ARBA" id="ARBA00022527"/>
    </source>
</evidence>
<feature type="transmembrane region" description="Helical" evidence="13">
    <location>
        <begin position="257"/>
        <end position="279"/>
    </location>
</feature>
<dbReference type="PROSITE" id="PS50011">
    <property type="entry name" value="PROTEIN_KINASE_DOM"/>
    <property type="match status" value="1"/>
</dbReference>
<keyword evidence="15" id="KW-0675">Receptor</keyword>
<keyword evidence="9 13" id="KW-1133">Transmembrane helix</keyword>
<dbReference type="InterPro" id="IPR045874">
    <property type="entry name" value="LRK10/LRL21-25-like"/>
</dbReference>
<keyword evidence="5" id="KW-0732">Signal</keyword>
<name>Q84V31_AVESA</name>
<accession>Q84V31</accession>
<evidence type="ECO:0000256" key="8">
    <source>
        <dbReference type="ARBA" id="ARBA00022840"/>
    </source>
</evidence>
<dbReference type="InterPro" id="IPR000719">
    <property type="entry name" value="Prot_kinase_dom"/>
</dbReference>
<organism evidence="15">
    <name type="scientific">Avena sativa</name>
    <name type="common">Oat</name>
    <dbReference type="NCBI Taxonomy" id="4498"/>
    <lineage>
        <taxon>Eukaryota</taxon>
        <taxon>Viridiplantae</taxon>
        <taxon>Streptophyta</taxon>
        <taxon>Embryophyta</taxon>
        <taxon>Tracheophyta</taxon>
        <taxon>Spermatophyta</taxon>
        <taxon>Magnoliopsida</taxon>
        <taxon>Liliopsida</taxon>
        <taxon>Poales</taxon>
        <taxon>Poaceae</taxon>
        <taxon>BOP clade</taxon>
        <taxon>Pooideae</taxon>
        <taxon>Poodae</taxon>
        <taxon>Poeae</taxon>
        <taxon>Poeae Chloroplast Group 1 (Aveneae type)</taxon>
        <taxon>Aveninae</taxon>
        <taxon>Avena</taxon>
    </lineage>
</organism>
<keyword evidence="7 15" id="KW-0418">Kinase</keyword>
<keyword evidence="4 13" id="KW-0812">Transmembrane</keyword>
<evidence type="ECO:0000259" key="14">
    <source>
        <dbReference type="PROSITE" id="PS50011"/>
    </source>
</evidence>
<dbReference type="PROSITE" id="PS00108">
    <property type="entry name" value="PROTEIN_KINASE_ST"/>
    <property type="match status" value="1"/>
</dbReference>
<dbReference type="GO" id="GO:0030247">
    <property type="term" value="F:polysaccharide binding"/>
    <property type="evidence" value="ECO:0007669"/>
    <property type="project" value="InterPro"/>
</dbReference>
<dbReference type="GO" id="GO:0016020">
    <property type="term" value="C:membrane"/>
    <property type="evidence" value="ECO:0007669"/>
    <property type="project" value="UniProtKB-SubCell"/>
</dbReference>
<dbReference type="InterPro" id="IPR008271">
    <property type="entry name" value="Ser/Thr_kinase_AS"/>
</dbReference>
<dbReference type="Pfam" id="PF00069">
    <property type="entry name" value="Pkinase"/>
    <property type="match status" value="1"/>
</dbReference>
<evidence type="ECO:0000256" key="9">
    <source>
        <dbReference type="ARBA" id="ARBA00022989"/>
    </source>
</evidence>
<evidence type="ECO:0000256" key="13">
    <source>
        <dbReference type="SAM" id="Phobius"/>
    </source>
</evidence>
<dbReference type="AlphaFoldDB" id="Q84V31"/>
<evidence type="ECO:0000313" key="15">
    <source>
        <dbReference type="EMBL" id="AAM09950.1"/>
    </source>
</evidence>
<keyword evidence="6 12" id="KW-0547">Nucleotide-binding</keyword>
<gene>
    <name evidence="15" type="primary">Ork45</name>
</gene>
<evidence type="ECO:0000256" key="3">
    <source>
        <dbReference type="ARBA" id="ARBA00022679"/>
    </source>
</evidence>
<evidence type="ECO:0000256" key="5">
    <source>
        <dbReference type="ARBA" id="ARBA00022729"/>
    </source>
</evidence>
<evidence type="ECO:0000256" key="1">
    <source>
        <dbReference type="ARBA" id="ARBA00004479"/>
    </source>
</evidence>
<keyword evidence="3" id="KW-0808">Transferase</keyword>
<evidence type="ECO:0000256" key="12">
    <source>
        <dbReference type="PROSITE-ProRule" id="PRU10141"/>
    </source>
</evidence>
<dbReference type="SMART" id="SM00220">
    <property type="entry name" value="S_TKc"/>
    <property type="match status" value="1"/>
</dbReference>
<feature type="binding site" evidence="12">
    <location>
        <position position="347"/>
    </location>
    <ligand>
        <name>ATP</name>
        <dbReference type="ChEBI" id="CHEBI:30616"/>
    </ligand>
</feature>
<feature type="domain" description="Protein kinase" evidence="14">
    <location>
        <begin position="318"/>
        <end position="589"/>
    </location>
</feature>
<evidence type="ECO:0000256" key="7">
    <source>
        <dbReference type="ARBA" id="ARBA00022777"/>
    </source>
</evidence>
<evidence type="ECO:0000256" key="11">
    <source>
        <dbReference type="ARBA" id="ARBA00023180"/>
    </source>
</evidence>
<dbReference type="GO" id="GO:0005524">
    <property type="term" value="F:ATP binding"/>
    <property type="evidence" value="ECO:0007669"/>
    <property type="project" value="UniProtKB-UniRule"/>
</dbReference>
<dbReference type="EMBL" id="AY083682">
    <property type="protein sequence ID" value="AAM09950.1"/>
    <property type="molecule type" value="Genomic_DNA"/>
</dbReference>
<keyword evidence="2" id="KW-0723">Serine/threonine-protein kinase</keyword>
<keyword evidence="8 12" id="KW-0067">ATP-binding</keyword>
<proteinExistence type="predicted"/>
<dbReference type="InterPro" id="IPR011009">
    <property type="entry name" value="Kinase-like_dom_sf"/>
</dbReference>
<evidence type="ECO:0000256" key="10">
    <source>
        <dbReference type="ARBA" id="ARBA00023136"/>
    </source>
</evidence>
<dbReference type="GO" id="GO:0004674">
    <property type="term" value="F:protein serine/threonine kinase activity"/>
    <property type="evidence" value="ECO:0007669"/>
    <property type="project" value="UniProtKB-KW"/>
</dbReference>
<dbReference type="Gene3D" id="3.30.200.20">
    <property type="entry name" value="Phosphorylase Kinase, domain 1"/>
    <property type="match status" value="1"/>
</dbReference>
<dbReference type="Gene3D" id="1.10.510.10">
    <property type="entry name" value="Transferase(Phosphotransferase) domain 1"/>
    <property type="match status" value="1"/>
</dbReference>
<dbReference type="Pfam" id="PF13947">
    <property type="entry name" value="GUB_WAK_bind"/>
    <property type="match status" value="1"/>
</dbReference>
<sequence length="619" mass="69371">MSREEMKGATFSCGHLQGISYPFRRRGDPLECGVGAYELGCTSSKATIHINTGAYYVTAINYTGSYFWVMDANFDTYSSCPLPLWNHLPYSGYYGKFDSHGFRNLATQSYYRACFANCSRAVTDNSAYKPVACLSADNSHVYVWVSNYECTVDDLEPYCGYLSMIPLGDDWQIQLQDASYADITQLITKGFTVQFPVDTNAWSVSVSKTISICLNDSISYFKEQISDASMVKRIRAYFWSEMHFYQCVAYRSYNSDYTATSILVVIAIVSAIAIPKFLFAYKYWKTRITIDAVEKFLRIQQMIVPTRYSYTDIVAITSHFRDKLGQGGYGSVYKGVLLPGGVHIAVKLLEGNSSCNGEDFISEVSTIGRIHHVNVVRLVGFCAEEMRRALVYEYMPHGSLDKYIFSADKSFSWDKLNEIALGIARGINYLHQGCDMQILHFDIKPHNILLDSNFVPKVADFGLAKLYPRGESFVPLSALRGTIGYIAPEMISGSFGVISSKSDVYSFGMLLLEMAGGRRNADPNAGTSSLGYYPSWVYDQLTRRDAGEISPVSNMHELEKKLCVVGLWCIQMRSRDRPTMSDVIEMLEAGAGGCRCLRGRFSAMKGTSMWRNLTISLLS</sequence>
<keyword evidence="10 13" id="KW-0472">Membrane</keyword>
<reference evidence="15" key="1">
    <citation type="submission" date="2002-03" db="EMBL/GenBank/DDBJ databases">
        <title>Microsynteny and rearrangement in receptor kinase cluster region of Poaceae genomes.</title>
        <authorList>
            <person name="Cheng D.W."/>
            <person name="Armstrong K.C."/>
        </authorList>
    </citation>
    <scope>NUCLEOTIDE SEQUENCE</scope>
</reference>
<evidence type="ECO:0000256" key="6">
    <source>
        <dbReference type="ARBA" id="ARBA00022741"/>
    </source>
</evidence>
<dbReference type="PROSITE" id="PS00107">
    <property type="entry name" value="PROTEIN_KINASE_ATP"/>
    <property type="match status" value="1"/>
</dbReference>